<accession>A0A1X7D740</accession>
<reference evidence="2" key="1">
    <citation type="submission" date="2017-04" db="EMBL/GenBank/DDBJ databases">
        <authorList>
            <person name="Varghese N."/>
            <person name="Submissions S."/>
        </authorList>
    </citation>
    <scope>NUCLEOTIDE SEQUENCE [LARGE SCALE GENOMIC DNA]</scope>
    <source>
        <strain evidence="2">Ballard 720</strain>
    </source>
</reference>
<evidence type="ECO:0000313" key="2">
    <source>
        <dbReference type="Proteomes" id="UP000192911"/>
    </source>
</evidence>
<name>A0A1X7D740_TRICW</name>
<evidence type="ECO:0000313" key="1">
    <source>
        <dbReference type="EMBL" id="SMF10143.1"/>
    </source>
</evidence>
<dbReference type="STRING" id="28094.SAMN06295900_102481"/>
<gene>
    <name evidence="1" type="ORF">SAMN06295900_102481</name>
</gene>
<proteinExistence type="predicted"/>
<protein>
    <submittedName>
        <fullName evidence="1">Uncharacterized protein</fullName>
    </submittedName>
</protein>
<dbReference type="AlphaFoldDB" id="A0A1X7D740"/>
<keyword evidence="2" id="KW-1185">Reference proteome</keyword>
<dbReference type="EMBL" id="FXAH01000002">
    <property type="protein sequence ID" value="SMF10143.1"/>
    <property type="molecule type" value="Genomic_DNA"/>
</dbReference>
<organism evidence="1 2">
    <name type="scientific">Trinickia caryophylli</name>
    <name type="common">Paraburkholderia caryophylli</name>
    <dbReference type="NCBI Taxonomy" id="28094"/>
    <lineage>
        <taxon>Bacteria</taxon>
        <taxon>Pseudomonadati</taxon>
        <taxon>Pseudomonadota</taxon>
        <taxon>Betaproteobacteria</taxon>
        <taxon>Burkholderiales</taxon>
        <taxon>Burkholderiaceae</taxon>
        <taxon>Trinickia</taxon>
    </lineage>
</organism>
<dbReference type="Proteomes" id="UP000192911">
    <property type="component" value="Unassembled WGS sequence"/>
</dbReference>
<sequence>MAAWLAAYIVSSSPHHSQALDMIPFVTADVLAAVLRISSAPIFSPLLAAASSSGAVLRPSVLGAAYARPGIAAPDTVWAARRV</sequence>